<comment type="caution">
    <text evidence="1">The sequence shown here is derived from an EMBL/GenBank/DDBJ whole genome shotgun (WGS) entry which is preliminary data.</text>
</comment>
<reference evidence="1" key="1">
    <citation type="submission" date="2020-05" db="EMBL/GenBank/DDBJ databases">
        <title>Genomic Encyclopedia of Type Strains, Phase IV (KMG-V): Genome sequencing to study the core and pangenomes of soil and plant-associated prokaryotes.</title>
        <authorList>
            <person name="Whitman W."/>
        </authorList>
    </citation>
    <scope>NUCLEOTIDE SEQUENCE</scope>
    <source>
        <strain evidence="1">16F</strain>
    </source>
</reference>
<keyword evidence="2" id="KW-1185">Reference proteome</keyword>
<gene>
    <name evidence="1" type="ORF">HNQ03_003024</name>
</gene>
<dbReference type="RefSeq" id="WP_173780470.1">
    <property type="nucleotide sequence ID" value="NZ_JABSNO010000032.1"/>
</dbReference>
<sequence length="213" mass="25315">MKKIVFTIIILISNLLFSQNFEKRAKYLDSIKKNTDTLVIISTFAGNPWYNKEKKDLIIKSKKIGTYTTYTFSKEFSFVSENKLGKKLIYRFVHYDINDEHMDEYKNKSDSLRKNLIASFRYESLKKNVFVCGNPLGEIKIHYKEIDKKYPAIDPFHQVAEGYIERNRIYPYKLAFDFDIVFFLPEKTKYFIYDKGNKDGMVTFKEVEVIYSL</sequence>
<protein>
    <submittedName>
        <fullName evidence="1">Uncharacterized protein</fullName>
    </submittedName>
</protein>
<proteinExistence type="predicted"/>
<dbReference type="EMBL" id="JABSNO010000032">
    <property type="protein sequence ID" value="NRS93932.1"/>
    <property type="molecule type" value="Genomic_DNA"/>
</dbReference>
<organism evidence="1 2">
    <name type="scientific">Frigoriflavimonas asaccharolytica</name>
    <dbReference type="NCBI Taxonomy" id="2735899"/>
    <lineage>
        <taxon>Bacteria</taxon>
        <taxon>Pseudomonadati</taxon>
        <taxon>Bacteroidota</taxon>
        <taxon>Flavobacteriia</taxon>
        <taxon>Flavobacteriales</taxon>
        <taxon>Weeksellaceae</taxon>
        <taxon>Frigoriflavimonas</taxon>
    </lineage>
</organism>
<evidence type="ECO:0000313" key="1">
    <source>
        <dbReference type="EMBL" id="NRS93932.1"/>
    </source>
</evidence>
<accession>A0A8J8KA96</accession>
<dbReference type="AlphaFoldDB" id="A0A8J8KA96"/>
<name>A0A8J8KA96_9FLAO</name>
<dbReference type="Proteomes" id="UP000610746">
    <property type="component" value="Unassembled WGS sequence"/>
</dbReference>
<evidence type="ECO:0000313" key="2">
    <source>
        <dbReference type="Proteomes" id="UP000610746"/>
    </source>
</evidence>